<keyword evidence="4" id="KW-0762">Sugar transport</keyword>
<dbReference type="AlphaFoldDB" id="W2SB78"/>
<keyword evidence="5 11" id="KW-0812">Transmembrane</keyword>
<evidence type="ECO:0000313" key="13">
    <source>
        <dbReference type="Proteomes" id="UP000030752"/>
    </source>
</evidence>
<dbReference type="InterPro" id="IPR013657">
    <property type="entry name" value="SCL35B1-4/HUT1"/>
</dbReference>
<reference evidence="12 13" key="1">
    <citation type="submission" date="2013-03" db="EMBL/GenBank/DDBJ databases">
        <title>The Genome Sequence of Phialophora europaea CBS 101466.</title>
        <authorList>
            <consortium name="The Broad Institute Genomics Platform"/>
            <person name="Cuomo C."/>
            <person name="de Hoog S."/>
            <person name="Gorbushina A."/>
            <person name="Walker B."/>
            <person name="Young S.K."/>
            <person name="Zeng Q."/>
            <person name="Gargeya S."/>
            <person name="Fitzgerald M."/>
            <person name="Haas B."/>
            <person name="Abouelleil A."/>
            <person name="Allen A.W."/>
            <person name="Alvarado L."/>
            <person name="Arachchi H.M."/>
            <person name="Berlin A.M."/>
            <person name="Chapman S.B."/>
            <person name="Gainer-Dewar J."/>
            <person name="Goldberg J."/>
            <person name="Griggs A."/>
            <person name="Gujja S."/>
            <person name="Hansen M."/>
            <person name="Howarth C."/>
            <person name="Imamovic A."/>
            <person name="Ireland A."/>
            <person name="Larimer J."/>
            <person name="McCowan C."/>
            <person name="Murphy C."/>
            <person name="Pearson M."/>
            <person name="Poon T.W."/>
            <person name="Priest M."/>
            <person name="Roberts A."/>
            <person name="Saif S."/>
            <person name="Shea T."/>
            <person name="Sisk P."/>
            <person name="Sykes S."/>
            <person name="Wortman J."/>
            <person name="Nusbaum C."/>
            <person name="Birren B."/>
        </authorList>
    </citation>
    <scope>NUCLEOTIDE SEQUENCE [LARGE SCALE GENOMIC DNA]</scope>
    <source>
        <strain evidence="12 13">CBS 101466</strain>
    </source>
</reference>
<dbReference type="GO" id="GO:0120112">
    <property type="term" value="P:UDP-glucose transmembrane transport into endoplasmic reticulum"/>
    <property type="evidence" value="ECO:0007669"/>
    <property type="project" value="EnsemblFungi"/>
</dbReference>
<gene>
    <name evidence="12" type="ORF">HMPREF1541_09114</name>
</gene>
<evidence type="ECO:0000313" key="12">
    <source>
        <dbReference type="EMBL" id="ETN45283.1"/>
    </source>
</evidence>
<evidence type="ECO:0000256" key="10">
    <source>
        <dbReference type="SAM" id="MobiDB-lite"/>
    </source>
</evidence>
<keyword evidence="13" id="KW-1185">Reference proteome</keyword>
<comment type="similarity">
    <text evidence="2">Belongs to the nucleotide-sugar transporter family. SLC35B subfamily.</text>
</comment>
<comment type="subcellular location">
    <subcellularLocation>
        <location evidence="1">Endoplasmic reticulum membrane</location>
        <topology evidence="1">Multi-pass membrane protein</topology>
    </subcellularLocation>
</comment>
<feature type="transmembrane region" description="Helical" evidence="11">
    <location>
        <begin position="200"/>
        <end position="219"/>
    </location>
</feature>
<dbReference type="GO" id="GO:0005460">
    <property type="term" value="F:UDP-glucose transmembrane transporter activity"/>
    <property type="evidence" value="ECO:0007669"/>
    <property type="project" value="TreeGrafter"/>
</dbReference>
<dbReference type="InterPro" id="IPR037185">
    <property type="entry name" value="EmrE-like"/>
</dbReference>
<dbReference type="RefSeq" id="XP_008712011.1">
    <property type="nucleotide sequence ID" value="XM_008713789.1"/>
</dbReference>
<feature type="region of interest" description="Disordered" evidence="10">
    <location>
        <begin position="24"/>
        <end position="54"/>
    </location>
</feature>
<accession>W2SB78</accession>
<feature type="transmembrane region" description="Helical" evidence="11">
    <location>
        <begin position="323"/>
        <end position="344"/>
    </location>
</feature>
<feature type="transmembrane region" description="Helical" evidence="11">
    <location>
        <begin position="109"/>
        <end position="129"/>
    </location>
</feature>
<keyword evidence="8 11" id="KW-0472">Membrane</keyword>
<protein>
    <recommendedName>
        <fullName evidence="9">UDP-galactose transporter homolog 1</fullName>
    </recommendedName>
</protein>
<evidence type="ECO:0000256" key="5">
    <source>
        <dbReference type="ARBA" id="ARBA00022692"/>
    </source>
</evidence>
<dbReference type="Pfam" id="PF08449">
    <property type="entry name" value="UAA"/>
    <property type="match status" value="1"/>
</dbReference>
<dbReference type="GO" id="GO:0005459">
    <property type="term" value="F:UDP-galactose transmembrane transporter activity"/>
    <property type="evidence" value="ECO:0007669"/>
    <property type="project" value="EnsemblFungi"/>
</dbReference>
<feature type="transmembrane region" description="Helical" evidence="11">
    <location>
        <begin position="141"/>
        <end position="163"/>
    </location>
</feature>
<dbReference type="GeneID" id="19976453"/>
<dbReference type="PANTHER" id="PTHR10778">
    <property type="entry name" value="SOLUTE CARRIER FAMILY 35 MEMBER B"/>
    <property type="match status" value="1"/>
</dbReference>
<dbReference type="InParanoid" id="W2SB78"/>
<evidence type="ECO:0000256" key="1">
    <source>
        <dbReference type="ARBA" id="ARBA00004477"/>
    </source>
</evidence>
<feature type="transmembrane region" description="Helical" evidence="11">
    <location>
        <begin position="59"/>
        <end position="80"/>
    </location>
</feature>
<feature type="transmembrane region" description="Helical" evidence="11">
    <location>
        <begin position="270"/>
        <end position="289"/>
    </location>
</feature>
<feature type="transmembrane region" description="Helical" evidence="11">
    <location>
        <begin position="231"/>
        <end position="249"/>
    </location>
</feature>
<feature type="transmembrane region" description="Helical" evidence="11">
    <location>
        <begin position="379"/>
        <end position="399"/>
    </location>
</feature>
<dbReference type="Proteomes" id="UP000030752">
    <property type="component" value="Unassembled WGS sequence"/>
</dbReference>
<evidence type="ECO:0000256" key="11">
    <source>
        <dbReference type="SAM" id="Phobius"/>
    </source>
</evidence>
<dbReference type="PANTHER" id="PTHR10778:SF10">
    <property type="entry name" value="SOLUTE CARRIER FAMILY 35 MEMBER B1"/>
    <property type="match status" value="1"/>
</dbReference>
<dbReference type="GO" id="GO:0000139">
    <property type="term" value="C:Golgi membrane"/>
    <property type="evidence" value="ECO:0007669"/>
    <property type="project" value="TreeGrafter"/>
</dbReference>
<proteinExistence type="inferred from homology"/>
<evidence type="ECO:0000256" key="7">
    <source>
        <dbReference type="ARBA" id="ARBA00022989"/>
    </source>
</evidence>
<dbReference type="STRING" id="1220924.W2SB78"/>
<dbReference type="EMBL" id="KB822712">
    <property type="protein sequence ID" value="ETN45283.1"/>
    <property type="molecule type" value="Genomic_DNA"/>
</dbReference>
<evidence type="ECO:0000256" key="4">
    <source>
        <dbReference type="ARBA" id="ARBA00022597"/>
    </source>
</evidence>
<keyword evidence="6" id="KW-0256">Endoplasmic reticulum</keyword>
<dbReference type="eggNOG" id="KOG1581">
    <property type="taxonomic scope" value="Eukaryota"/>
</dbReference>
<dbReference type="SUPFAM" id="SSF103481">
    <property type="entry name" value="Multidrug resistance efflux transporter EmrE"/>
    <property type="match status" value="1"/>
</dbReference>
<keyword evidence="7 11" id="KW-1133">Transmembrane helix</keyword>
<dbReference type="GO" id="GO:0005789">
    <property type="term" value="C:endoplasmic reticulum membrane"/>
    <property type="evidence" value="ECO:0007669"/>
    <property type="project" value="UniProtKB-SubCell"/>
</dbReference>
<name>W2SB78_CYPE1</name>
<evidence type="ECO:0000256" key="9">
    <source>
        <dbReference type="ARBA" id="ARBA00041103"/>
    </source>
</evidence>
<evidence type="ECO:0000256" key="3">
    <source>
        <dbReference type="ARBA" id="ARBA00022448"/>
    </source>
</evidence>
<sequence length="417" mass="45655">MARRKQVAPMQRIDSGEVMQALPEQAEKPAIYTNGHAGSPSRPKNRIEKTSQQPQPGAGVVQLLVCVGGIYASFLTWGLLQERITTTAFEPQPSALQLPPAQEYFRFPIFLNTVQSLFAFVSGSCYLILTATSNNVLPSRAAFLPLLLIAITQTLASPFGYASLAHVDYLTFVLAKSCKLLPVMFLHVTFYRKRYPLSKYLIVAAVTAGVAIFTLYHPPKPGKSSKAPAKSSYYGLTLLAINLLFDGLTNTTQDHIFSSPARYGRVTSSQMMAITNFYATLLMSLYLLVTPHIPPQLLPTFAQTSNIHEFSSALSFLQRHPSVLYDVLGFALCGAIGQLFIFATLERFSSLLLVTVTVTRKMLTMVLSVVWYGKSLTHGQWAGVGLVFGGIGTEAYISAQEKKAKARAKGVVAKKEL</sequence>
<dbReference type="HOGENOM" id="CLU_036019_0_2_1"/>
<feature type="transmembrane region" description="Helical" evidence="11">
    <location>
        <begin position="351"/>
        <end position="373"/>
    </location>
</feature>
<evidence type="ECO:0000256" key="2">
    <source>
        <dbReference type="ARBA" id="ARBA00010694"/>
    </source>
</evidence>
<dbReference type="OrthoDB" id="1601at2759"/>
<dbReference type="VEuPathDB" id="FungiDB:HMPREF1541_09114"/>
<evidence type="ECO:0000256" key="6">
    <source>
        <dbReference type="ARBA" id="ARBA00022824"/>
    </source>
</evidence>
<evidence type="ECO:0000256" key="8">
    <source>
        <dbReference type="ARBA" id="ARBA00023136"/>
    </source>
</evidence>
<organism evidence="12 13">
    <name type="scientific">Cyphellophora europaea (strain CBS 101466)</name>
    <name type="common">Phialophora europaea</name>
    <dbReference type="NCBI Taxonomy" id="1220924"/>
    <lineage>
        <taxon>Eukaryota</taxon>
        <taxon>Fungi</taxon>
        <taxon>Dikarya</taxon>
        <taxon>Ascomycota</taxon>
        <taxon>Pezizomycotina</taxon>
        <taxon>Eurotiomycetes</taxon>
        <taxon>Chaetothyriomycetidae</taxon>
        <taxon>Chaetothyriales</taxon>
        <taxon>Cyphellophoraceae</taxon>
        <taxon>Cyphellophora</taxon>
    </lineage>
</organism>
<keyword evidence="3" id="KW-0813">Transport</keyword>
<feature type="transmembrane region" description="Helical" evidence="11">
    <location>
        <begin position="169"/>
        <end position="188"/>
    </location>
</feature>
<dbReference type="FunCoup" id="W2SB78">
    <property type="interactions" value="468"/>
</dbReference>